<accession>A0A9X1NKA7</accession>
<dbReference type="AlphaFoldDB" id="A0A9X1NKA7"/>
<organism evidence="2 3">
    <name type="scientific">Kineosporia babensis</name>
    <dbReference type="NCBI Taxonomy" id="499548"/>
    <lineage>
        <taxon>Bacteria</taxon>
        <taxon>Bacillati</taxon>
        <taxon>Actinomycetota</taxon>
        <taxon>Actinomycetes</taxon>
        <taxon>Kineosporiales</taxon>
        <taxon>Kineosporiaceae</taxon>
        <taxon>Kineosporia</taxon>
    </lineage>
</organism>
<protein>
    <recommendedName>
        <fullName evidence="4">Zinc-finger domain-containing protein</fullName>
    </recommendedName>
</protein>
<name>A0A9X1NKA7_9ACTN</name>
<feature type="transmembrane region" description="Helical" evidence="1">
    <location>
        <begin position="208"/>
        <end position="230"/>
    </location>
</feature>
<evidence type="ECO:0000313" key="2">
    <source>
        <dbReference type="EMBL" id="MCD5315154.1"/>
    </source>
</evidence>
<feature type="transmembrane region" description="Helical" evidence="1">
    <location>
        <begin position="152"/>
        <end position="174"/>
    </location>
</feature>
<keyword evidence="1" id="KW-1133">Transmembrane helix</keyword>
<dbReference type="Proteomes" id="UP001138997">
    <property type="component" value="Unassembled WGS sequence"/>
</dbReference>
<feature type="transmembrane region" description="Helical" evidence="1">
    <location>
        <begin position="180"/>
        <end position="201"/>
    </location>
</feature>
<gene>
    <name evidence="2" type="ORF">LR394_30040</name>
</gene>
<proteinExistence type="predicted"/>
<comment type="caution">
    <text evidence="2">The sequence shown here is derived from an EMBL/GenBank/DDBJ whole genome shotgun (WGS) entry which is preliminary data.</text>
</comment>
<keyword evidence="1" id="KW-0472">Membrane</keyword>
<keyword evidence="3" id="KW-1185">Reference proteome</keyword>
<evidence type="ECO:0008006" key="4">
    <source>
        <dbReference type="Google" id="ProtNLM"/>
    </source>
</evidence>
<feature type="transmembrane region" description="Helical" evidence="1">
    <location>
        <begin position="81"/>
        <end position="103"/>
    </location>
</feature>
<keyword evidence="1" id="KW-0812">Transmembrane</keyword>
<dbReference type="EMBL" id="JAJOMB010000020">
    <property type="protein sequence ID" value="MCD5315154.1"/>
    <property type="molecule type" value="Genomic_DNA"/>
</dbReference>
<reference evidence="2" key="1">
    <citation type="submission" date="2021-11" db="EMBL/GenBank/DDBJ databases">
        <title>Streptomyces corallinus and Kineosporia corallina sp. nov., two new coral-derived marine actinobacteria.</title>
        <authorList>
            <person name="Buangrab K."/>
            <person name="Sutthacheep M."/>
            <person name="Yeemin T."/>
            <person name="Harunari E."/>
            <person name="Igarashi Y."/>
            <person name="Sripreechasak P."/>
            <person name="Kanchanasin P."/>
            <person name="Tanasupawat S."/>
            <person name="Phongsopitanun W."/>
        </authorList>
    </citation>
    <scope>NUCLEOTIDE SEQUENCE</scope>
    <source>
        <strain evidence="2">JCM 31032</strain>
    </source>
</reference>
<dbReference type="RefSeq" id="WP_231447955.1">
    <property type="nucleotide sequence ID" value="NZ_JAJOMB010000020.1"/>
</dbReference>
<feature type="transmembrane region" description="Helical" evidence="1">
    <location>
        <begin position="236"/>
        <end position="254"/>
    </location>
</feature>
<evidence type="ECO:0000256" key="1">
    <source>
        <dbReference type="SAM" id="Phobius"/>
    </source>
</evidence>
<evidence type="ECO:0000313" key="3">
    <source>
        <dbReference type="Proteomes" id="UP001138997"/>
    </source>
</evidence>
<feature type="transmembrane region" description="Helical" evidence="1">
    <location>
        <begin position="109"/>
        <end position="131"/>
    </location>
</feature>
<sequence>MSSHVTAQEMAAYVDGGTGVDFWALEVHLEKCAGCRDDLAKAAAPSLDPLLSGAHTAIRAQVATGPAPVPRRRVRVLAQRWTVWSLMPWTLTTAVALVAATVLDQAFPLRPSLVLLLAPVAPLSGLAAAWSARADPAWETISGTARFGLELLLGRTLVVLATVVAFLGLTGLYLGRSPVMWLLPCLAFTSATLLLGGFVGVERAALGLGLGWLAVVVAPALVTAQLPVLVGGSSAALIWGLTALGLGAAALLRASDHQQSRGQ</sequence>